<accession>A0ACB8V0Z2</accession>
<protein>
    <submittedName>
        <fullName evidence="1">Triacylglycerol lipase</fullName>
        <ecNumber evidence="1">3.1.1.3</ecNumber>
    </submittedName>
</protein>
<gene>
    <name evidence="1" type="primary">TGL3</name>
    <name evidence="1" type="ORF">LOY88_001811</name>
</gene>
<comment type="caution">
    <text evidence="1">The sequence shown here is derived from an EMBL/GenBank/DDBJ whole genome shotgun (WGS) entry which is preliminary data.</text>
</comment>
<sequence length="438" mass="50048">MVNIAVPELYNVAYAGTKDLIEEYAVEQVLSIRYVMELQTTPPHHTGFSTQTKMDFIRGARQGLGRSTLLLQGGSVFGLCHIGVVRALYYENMLPRVITGTATGAFVAAMVCIKNDKELEPFLDGESIDVREFAFHRRHTLPHWREIFAFEQGHSWIRSIFRRTLRYINENYCPDLYLLREYARRELGDLTFEEAYKRTYRVLNITIAIPKVGGVPNLLNFVTAPNVLIWSAAVASCVSALDTELPVIWCKDDIGKLTPWNPKYKKYLRSWYTFRQHPKSSPLRRLPQLFNVNHFIISQPRPFMIPVFGEGIHHPGGGIHPGEWRIFRILDKLVGIETRHRLRQLNVFGLLPTLAHRIFIDDDIPGSSVVVLPDLALGDLKAPFTGLAREKVKDLISKGERGVWPSMSSLKVRCVLEMELESAFQEMTGKKDNDLLTW</sequence>
<keyword evidence="1" id="KW-0378">Hydrolase</keyword>
<proteinExistence type="predicted"/>
<evidence type="ECO:0000313" key="1">
    <source>
        <dbReference type="EMBL" id="KAI2390003.1"/>
    </source>
</evidence>
<name>A0ACB8V0Z2_9EURO</name>
<dbReference type="EMBL" id="JALBCA010000020">
    <property type="protein sequence ID" value="KAI2390003.1"/>
    <property type="molecule type" value="Genomic_DNA"/>
</dbReference>
<dbReference type="EC" id="3.1.1.3" evidence="1"/>
<organism evidence="1">
    <name type="scientific">Ophidiomyces ophidiicola</name>
    <dbReference type="NCBI Taxonomy" id="1387563"/>
    <lineage>
        <taxon>Eukaryota</taxon>
        <taxon>Fungi</taxon>
        <taxon>Dikarya</taxon>
        <taxon>Ascomycota</taxon>
        <taxon>Pezizomycotina</taxon>
        <taxon>Eurotiomycetes</taxon>
        <taxon>Eurotiomycetidae</taxon>
        <taxon>Onygenales</taxon>
        <taxon>Onygenaceae</taxon>
        <taxon>Ophidiomyces</taxon>
    </lineage>
</organism>
<reference evidence="1" key="1">
    <citation type="journal article" date="2022" name="bioRxiv">
        <title>Population genetic analysis of Ophidiomyces ophidiicola, the causative agent of snake fungal disease, indicates recent introductions to the USA.</title>
        <authorList>
            <person name="Ladner J.T."/>
            <person name="Palmer J.M."/>
            <person name="Ettinger C.L."/>
            <person name="Stajich J.E."/>
            <person name="Farrell T.M."/>
            <person name="Glorioso B.M."/>
            <person name="Lawson B."/>
            <person name="Price S.J."/>
            <person name="Stengle A.G."/>
            <person name="Grear D.A."/>
            <person name="Lorch J.M."/>
        </authorList>
    </citation>
    <scope>NUCLEOTIDE SEQUENCE</scope>
    <source>
        <strain evidence="1">NWHC 24266-5</strain>
    </source>
</reference>